<comment type="similarity">
    <text evidence="2">Belongs to the HPPK family.</text>
</comment>
<dbReference type="GO" id="GO:0046654">
    <property type="term" value="P:tetrahydrofolate biosynthetic process"/>
    <property type="evidence" value="ECO:0007669"/>
    <property type="project" value="UniProtKB-UniPathway"/>
</dbReference>
<evidence type="ECO:0000256" key="10">
    <source>
        <dbReference type="ARBA" id="ARBA00029409"/>
    </source>
</evidence>
<proteinExistence type="inferred from homology"/>
<protein>
    <recommendedName>
        <fullName evidence="4">2-amino-4-hydroxy-6-hydroxymethyldihydropteridine pyrophosphokinase</fullName>
        <ecNumber evidence="3">2.7.6.3</ecNumber>
    </recommendedName>
    <alternativeName>
        <fullName evidence="11">6-hydroxymethyl-7,8-dihydropterin pyrophosphokinase</fullName>
    </alternativeName>
    <alternativeName>
        <fullName evidence="12">7,8-dihydro-6-hydroxymethylpterin-pyrophosphokinase</fullName>
    </alternativeName>
</protein>
<reference evidence="14 15" key="1">
    <citation type="submission" date="2019-09" db="EMBL/GenBank/DDBJ databases">
        <authorList>
            <person name="Kevbrin V."/>
            <person name="Grouzdev D.S."/>
        </authorList>
    </citation>
    <scope>NUCLEOTIDE SEQUENCE [LARGE SCALE GENOMIC DNA]</scope>
    <source>
        <strain evidence="14 15">G-192</strain>
    </source>
</reference>
<name>A0A5M6ZQG7_9PROT</name>
<comment type="function">
    <text evidence="10">Catalyzes the transfer of pyrophosphate from adenosine triphosphate (ATP) to 6-hydroxymethyl-7,8-dihydropterin, an enzymatic step in folate biosynthesis pathway.</text>
</comment>
<evidence type="ECO:0000256" key="5">
    <source>
        <dbReference type="ARBA" id="ARBA00022679"/>
    </source>
</evidence>
<evidence type="ECO:0000256" key="4">
    <source>
        <dbReference type="ARBA" id="ARBA00016218"/>
    </source>
</evidence>
<dbReference type="Proteomes" id="UP000325122">
    <property type="component" value="Unassembled WGS sequence"/>
</dbReference>
<keyword evidence="5 14" id="KW-0808">Transferase</keyword>
<evidence type="ECO:0000256" key="6">
    <source>
        <dbReference type="ARBA" id="ARBA00022741"/>
    </source>
</evidence>
<evidence type="ECO:0000313" key="14">
    <source>
        <dbReference type="EMBL" id="KAA5805498.1"/>
    </source>
</evidence>
<dbReference type="PROSITE" id="PS00794">
    <property type="entry name" value="HPPK"/>
    <property type="match status" value="1"/>
</dbReference>
<comment type="caution">
    <text evidence="14">The sequence shown here is derived from an EMBL/GenBank/DDBJ whole genome shotgun (WGS) entry which is preliminary data.</text>
</comment>
<evidence type="ECO:0000256" key="9">
    <source>
        <dbReference type="ARBA" id="ARBA00022909"/>
    </source>
</evidence>
<dbReference type="PANTHER" id="PTHR43071:SF1">
    <property type="entry name" value="2-AMINO-4-HYDROXY-6-HYDROXYMETHYLDIHYDROPTERIDINE PYROPHOSPHOKINASE"/>
    <property type="match status" value="1"/>
</dbReference>
<dbReference type="GO" id="GO:0016301">
    <property type="term" value="F:kinase activity"/>
    <property type="evidence" value="ECO:0007669"/>
    <property type="project" value="UniProtKB-KW"/>
</dbReference>
<evidence type="ECO:0000256" key="11">
    <source>
        <dbReference type="ARBA" id="ARBA00029766"/>
    </source>
</evidence>
<evidence type="ECO:0000313" key="15">
    <source>
        <dbReference type="Proteomes" id="UP000325122"/>
    </source>
</evidence>
<dbReference type="PANTHER" id="PTHR43071">
    <property type="entry name" value="2-AMINO-4-HYDROXY-6-HYDROXYMETHYLDIHYDROPTERIDINE PYROPHOSPHOKINASE"/>
    <property type="match status" value="1"/>
</dbReference>
<keyword evidence="7 14" id="KW-0418">Kinase</keyword>
<keyword evidence="15" id="KW-1185">Reference proteome</keyword>
<dbReference type="GO" id="GO:0046656">
    <property type="term" value="P:folic acid biosynthetic process"/>
    <property type="evidence" value="ECO:0007669"/>
    <property type="project" value="UniProtKB-KW"/>
</dbReference>
<dbReference type="Pfam" id="PF01288">
    <property type="entry name" value="HPPK"/>
    <property type="match status" value="1"/>
</dbReference>
<evidence type="ECO:0000256" key="7">
    <source>
        <dbReference type="ARBA" id="ARBA00022777"/>
    </source>
</evidence>
<dbReference type="UniPathway" id="UPA00077">
    <property type="reaction ID" value="UER00155"/>
</dbReference>
<evidence type="ECO:0000259" key="13">
    <source>
        <dbReference type="PROSITE" id="PS00794"/>
    </source>
</evidence>
<dbReference type="GO" id="GO:0005524">
    <property type="term" value="F:ATP binding"/>
    <property type="evidence" value="ECO:0007669"/>
    <property type="project" value="UniProtKB-KW"/>
</dbReference>
<feature type="domain" description="7,8-dihydro-6-hydroxymethylpterin-pyrophosphokinase" evidence="13">
    <location>
        <begin position="96"/>
        <end position="107"/>
    </location>
</feature>
<dbReference type="Gene3D" id="3.30.70.560">
    <property type="entry name" value="7,8-Dihydro-6-hydroxymethylpterin-pyrophosphokinase HPPK"/>
    <property type="match status" value="1"/>
</dbReference>
<dbReference type="NCBIfam" id="TIGR01498">
    <property type="entry name" value="folK"/>
    <property type="match status" value="1"/>
</dbReference>
<dbReference type="EMBL" id="VWOJ01000001">
    <property type="protein sequence ID" value="KAA5805498.1"/>
    <property type="molecule type" value="Genomic_DNA"/>
</dbReference>
<keyword evidence="6" id="KW-0547">Nucleotide-binding</keyword>
<gene>
    <name evidence="14" type="primary">folK</name>
    <name evidence="14" type="ORF">F1654_02390</name>
</gene>
<evidence type="ECO:0000256" key="2">
    <source>
        <dbReference type="ARBA" id="ARBA00005810"/>
    </source>
</evidence>
<organism evidence="14 15">
    <name type="scientific">Alkalicaulis satelles</name>
    <dbReference type="NCBI Taxonomy" id="2609175"/>
    <lineage>
        <taxon>Bacteria</taxon>
        <taxon>Pseudomonadati</taxon>
        <taxon>Pseudomonadota</taxon>
        <taxon>Alphaproteobacteria</taxon>
        <taxon>Maricaulales</taxon>
        <taxon>Maricaulaceae</taxon>
        <taxon>Alkalicaulis</taxon>
    </lineage>
</organism>
<comment type="pathway">
    <text evidence="1">Cofactor biosynthesis; tetrahydrofolate biosynthesis; 2-amino-4-hydroxy-6-hydroxymethyl-7,8-dihydropteridine diphosphate from 7,8-dihydroneopterin triphosphate: step 4/4.</text>
</comment>
<keyword evidence="9" id="KW-0289">Folate biosynthesis</keyword>
<dbReference type="CDD" id="cd00483">
    <property type="entry name" value="HPPK"/>
    <property type="match status" value="1"/>
</dbReference>
<accession>A0A5M6ZQG7</accession>
<dbReference type="SUPFAM" id="SSF55083">
    <property type="entry name" value="6-hydroxymethyl-7,8-dihydropterin pyrophosphokinase, HPPK"/>
    <property type="match status" value="1"/>
</dbReference>
<evidence type="ECO:0000256" key="12">
    <source>
        <dbReference type="ARBA" id="ARBA00033413"/>
    </source>
</evidence>
<dbReference type="GO" id="GO:0003848">
    <property type="term" value="F:2-amino-4-hydroxy-6-hydroxymethyldihydropteridine diphosphokinase activity"/>
    <property type="evidence" value="ECO:0007669"/>
    <property type="project" value="UniProtKB-EC"/>
</dbReference>
<evidence type="ECO:0000256" key="1">
    <source>
        <dbReference type="ARBA" id="ARBA00005051"/>
    </source>
</evidence>
<dbReference type="InterPro" id="IPR035907">
    <property type="entry name" value="Hppk_sf"/>
</dbReference>
<dbReference type="EC" id="2.7.6.3" evidence="3"/>
<sequence>MDNAMHTGIYIALGANQAYRGASPLQTLNSAIRALHTAGVETLAASRPWRTPAWPDPSDPPFVNACIKVRTALQPPDLMAALHTIETAHGRQRGARNAPRTLDLDLIDYDRLHQVLPGGLVLPHPRAAQRAFVLLPLREIAPHWRDPASGARIDALIGALPLAERQACRRAGGVLCTAA</sequence>
<dbReference type="InterPro" id="IPR000550">
    <property type="entry name" value="Hppk"/>
</dbReference>
<evidence type="ECO:0000256" key="8">
    <source>
        <dbReference type="ARBA" id="ARBA00022840"/>
    </source>
</evidence>
<dbReference type="AlphaFoldDB" id="A0A5M6ZQG7"/>
<evidence type="ECO:0000256" key="3">
    <source>
        <dbReference type="ARBA" id="ARBA00013253"/>
    </source>
</evidence>
<keyword evidence="8" id="KW-0067">ATP-binding</keyword>